<evidence type="ECO:0000256" key="2">
    <source>
        <dbReference type="SAM" id="MobiDB-lite"/>
    </source>
</evidence>
<name>A0A6J2W0Y1_CHACN</name>
<feature type="region of interest" description="Disordered" evidence="2">
    <location>
        <begin position="533"/>
        <end position="557"/>
    </location>
</feature>
<dbReference type="RefSeq" id="XP_030636966.1">
    <property type="nucleotide sequence ID" value="XM_030781106.1"/>
</dbReference>
<keyword evidence="4" id="KW-1185">Reference proteome</keyword>
<feature type="domain" description="Tantalus-like" evidence="3">
    <location>
        <begin position="768"/>
        <end position="825"/>
    </location>
</feature>
<feature type="region of interest" description="Disordered" evidence="2">
    <location>
        <begin position="153"/>
        <end position="227"/>
    </location>
</feature>
<feature type="region of interest" description="Disordered" evidence="2">
    <location>
        <begin position="660"/>
        <end position="679"/>
    </location>
</feature>
<evidence type="ECO:0000313" key="4">
    <source>
        <dbReference type="Proteomes" id="UP000504632"/>
    </source>
</evidence>
<dbReference type="PANTHER" id="PTHR14522:SF2">
    <property type="entry name" value="PROLINE-RICH PROTEIN 14"/>
    <property type="match status" value="1"/>
</dbReference>
<feature type="compositionally biased region" description="Basic and acidic residues" evidence="2">
    <location>
        <begin position="395"/>
        <end position="406"/>
    </location>
</feature>
<evidence type="ECO:0000256" key="1">
    <source>
        <dbReference type="ARBA" id="ARBA00022553"/>
    </source>
</evidence>
<dbReference type="Pfam" id="PF15386">
    <property type="entry name" value="Tantalus"/>
    <property type="match status" value="1"/>
</dbReference>
<feature type="compositionally biased region" description="Basic and acidic residues" evidence="2">
    <location>
        <begin position="22"/>
        <end position="35"/>
    </location>
</feature>
<dbReference type="Proteomes" id="UP000504632">
    <property type="component" value="Chromosome 8"/>
</dbReference>
<sequence>MKGADMTCKLLGQNPSDDCIEDVAKNTKHKVDPKRQRSAPPSHGEAELTPQDLCSSADPSREKVHRKRLANCGTGTRDRRKRQKEALSTETRQETTEQRNIALKNVGTRGVKPKEVIGEDTTKDISALISGTLEENPASAPTFKKRRAICTSPRTQGLETTHTASNTSGPVDLLETSSEGQRRRGGGQRRQQSVHRTPLMFCTGDNLSQEKQHDGSSDNNNSIPTERAAGTLSPCLAEQTPADNQFRMSVSAKSHRARQHQTSEQVRELHAVQMNVTVLQTGSISGEPHDETAFKGHSNQVGNGNTASELKCSTKTQQHDRADRAAHSMTGQDSLETLPPGNTVEGLKEEQRMSLPVRPNTAEEQRASRGQGGSRSPLWMNTDPVRGSVRPREKRKADASKEEDNYTNRVFKAMPRLEEQSCVREDSIRREMLNEDSEEQVSRVEHKDGKDKMRSRRGTKKGDRQRRRCRSHFGSGSKVEETRGQTEEETQVVLSDSRSERLTRSFSCPEITSLLDPENTSDTSPMPVPALHDRTPPSLPKVSSLISTTPHSHVKSKRARRHTVCSLEVEREIAPLCLRKEVYPASRTVVYGKPPFCPSYLHSPSTSLTALASCFLSSPLAFLSRRSDQRSNRASAAGDHCCGVFSSSLSGLVNTTSVSTSHAPFSSSPTTCHPKNVSTSSVSLMPDQCSSSLSLLSDLSQSPVEESRRTQQHDCKDKAEESRLTLHPRALTDEKALSDSEIKTDTKQRGKVSSIRIRKTLPKPQNNLTPMGLPKAIRVKKKVFSLEEIYTNKNFTQPPEGRLETIFEVPVDRRDGSQSLIGPKRIKRFVVFPELGVARKPKRPLIGGTAGVGGQRKVGVNLAGGRTRQGAWVTSRDEVPLMSVDLDSLLCSKLAILDSLVASDK</sequence>
<proteinExistence type="predicted"/>
<feature type="compositionally biased region" description="Basic and acidic residues" evidence="2">
    <location>
        <begin position="705"/>
        <end position="748"/>
    </location>
</feature>
<dbReference type="OrthoDB" id="6163216at2759"/>
<protein>
    <submittedName>
        <fullName evidence="5">Uncharacterized protein LOC115817940</fullName>
    </submittedName>
</protein>
<feature type="region of interest" description="Disordered" evidence="2">
    <location>
        <begin position="433"/>
        <end position="496"/>
    </location>
</feature>
<dbReference type="PANTHER" id="PTHR14522">
    <property type="entry name" value="EMO2-RELATED"/>
    <property type="match status" value="1"/>
</dbReference>
<feature type="compositionally biased region" description="Polar residues" evidence="2">
    <location>
        <begin position="297"/>
        <end position="316"/>
    </location>
</feature>
<feature type="region of interest" description="Disordered" evidence="2">
    <location>
        <begin position="700"/>
        <end position="753"/>
    </location>
</feature>
<dbReference type="InParanoid" id="A0A6J2W0Y1"/>
<feature type="compositionally biased region" description="Basic and acidic residues" evidence="2">
    <location>
        <begin position="440"/>
        <end position="452"/>
    </location>
</feature>
<evidence type="ECO:0000259" key="3">
    <source>
        <dbReference type="Pfam" id="PF15386"/>
    </source>
</evidence>
<feature type="region of interest" description="Disordered" evidence="2">
    <location>
        <begin position="285"/>
        <end position="406"/>
    </location>
</feature>
<feature type="region of interest" description="Disordered" evidence="2">
    <location>
        <begin position="1"/>
        <end position="106"/>
    </location>
</feature>
<dbReference type="AlphaFoldDB" id="A0A6J2W0Y1"/>
<dbReference type="InterPro" id="IPR028149">
    <property type="entry name" value="Tantalus-like"/>
</dbReference>
<gene>
    <name evidence="5" type="primary">LOC115817940</name>
</gene>
<feature type="compositionally biased region" description="Basic residues" evidence="2">
    <location>
        <begin position="453"/>
        <end position="471"/>
    </location>
</feature>
<feature type="compositionally biased region" description="Basic and acidic residues" evidence="2">
    <location>
        <begin position="317"/>
        <end position="326"/>
    </location>
</feature>
<feature type="compositionally biased region" description="Polar residues" evidence="2">
    <location>
        <begin position="153"/>
        <end position="179"/>
    </location>
</feature>
<organism evidence="4 5">
    <name type="scientific">Chanos chanos</name>
    <name type="common">Milkfish</name>
    <name type="synonym">Mugil chanos</name>
    <dbReference type="NCBI Taxonomy" id="29144"/>
    <lineage>
        <taxon>Eukaryota</taxon>
        <taxon>Metazoa</taxon>
        <taxon>Chordata</taxon>
        <taxon>Craniata</taxon>
        <taxon>Vertebrata</taxon>
        <taxon>Euteleostomi</taxon>
        <taxon>Actinopterygii</taxon>
        <taxon>Neopterygii</taxon>
        <taxon>Teleostei</taxon>
        <taxon>Ostariophysi</taxon>
        <taxon>Gonorynchiformes</taxon>
        <taxon>Chanidae</taxon>
        <taxon>Chanos</taxon>
    </lineage>
</organism>
<accession>A0A6J2W0Y1</accession>
<evidence type="ECO:0000313" key="5">
    <source>
        <dbReference type="RefSeq" id="XP_030636966.1"/>
    </source>
</evidence>
<feature type="compositionally biased region" description="Basic and acidic residues" evidence="2">
    <location>
        <begin position="84"/>
        <end position="97"/>
    </location>
</feature>
<reference evidence="5" key="1">
    <citation type="submission" date="2025-08" db="UniProtKB">
        <authorList>
            <consortium name="RefSeq"/>
        </authorList>
    </citation>
    <scope>IDENTIFICATION</scope>
</reference>
<keyword evidence="1" id="KW-0597">Phosphoprotein</keyword>
<dbReference type="InterPro" id="IPR026320">
    <property type="entry name" value="PRR14"/>
</dbReference>
<dbReference type="GeneID" id="115817940"/>